<dbReference type="PANTHER" id="PTHR11132">
    <property type="entry name" value="SOLUTE CARRIER FAMILY 35"/>
    <property type="match status" value="1"/>
</dbReference>
<evidence type="ECO:0000313" key="7">
    <source>
        <dbReference type="EMBL" id="NDV38210.1"/>
    </source>
</evidence>
<feature type="transmembrane region" description="Helical" evidence="5">
    <location>
        <begin position="113"/>
        <end position="136"/>
    </location>
</feature>
<sequence>MFILWVLFTSTAALYSKSFLKSTPLPFTLTAAQGFIGMVGNYWLLMLSEGSVSLVQGNPFDICIVLGAHIMGTAMTNEATVSVEASFVNTLKAAEPLCAVFLSKYVLQQEMTFLTYGSLITIVIGVALACTTEFHFQWNGFLNTMGSNLCFTSRATYTKKVIN</sequence>
<name>A0A6B2LN01_9EUKA</name>
<evidence type="ECO:0000256" key="3">
    <source>
        <dbReference type="ARBA" id="ARBA00022989"/>
    </source>
</evidence>
<dbReference type="Pfam" id="PF03151">
    <property type="entry name" value="TPT"/>
    <property type="match status" value="1"/>
</dbReference>
<evidence type="ECO:0000256" key="5">
    <source>
        <dbReference type="SAM" id="Phobius"/>
    </source>
</evidence>
<keyword evidence="4 5" id="KW-0472">Membrane</keyword>
<accession>A0A6B2LN01</accession>
<dbReference type="EMBL" id="GIBP01009241">
    <property type="protein sequence ID" value="NDV38210.1"/>
    <property type="molecule type" value="Transcribed_RNA"/>
</dbReference>
<dbReference type="GO" id="GO:0016020">
    <property type="term" value="C:membrane"/>
    <property type="evidence" value="ECO:0007669"/>
    <property type="project" value="UniProtKB-SubCell"/>
</dbReference>
<evidence type="ECO:0000256" key="2">
    <source>
        <dbReference type="ARBA" id="ARBA00022692"/>
    </source>
</evidence>
<evidence type="ECO:0000256" key="4">
    <source>
        <dbReference type="ARBA" id="ARBA00023136"/>
    </source>
</evidence>
<evidence type="ECO:0000259" key="6">
    <source>
        <dbReference type="Pfam" id="PF03151"/>
    </source>
</evidence>
<feature type="domain" description="Sugar phosphate transporter" evidence="6">
    <location>
        <begin position="1"/>
        <end position="162"/>
    </location>
</feature>
<feature type="transmembrane region" description="Helical" evidence="5">
    <location>
        <begin position="26"/>
        <end position="45"/>
    </location>
</feature>
<proteinExistence type="predicted"/>
<dbReference type="InterPro" id="IPR004853">
    <property type="entry name" value="Sugar_P_trans_dom"/>
</dbReference>
<keyword evidence="2 5" id="KW-0812">Transmembrane</keyword>
<reference evidence="7" key="1">
    <citation type="journal article" date="2020" name="J. Eukaryot. Microbiol.">
        <title>De novo Sequencing, Assembly and Annotation of the Transcriptome for the Free-Living Testate Amoeba Arcella intermedia.</title>
        <authorList>
            <person name="Ribeiro G.M."/>
            <person name="Porfirio-Sousa A.L."/>
            <person name="Maurer-Alcala X.X."/>
            <person name="Katz L.A."/>
            <person name="Lahr D.J.G."/>
        </authorList>
    </citation>
    <scope>NUCLEOTIDE SEQUENCE</scope>
</reference>
<dbReference type="AlphaFoldDB" id="A0A6B2LN01"/>
<dbReference type="InterPro" id="IPR050186">
    <property type="entry name" value="TPT_transporter"/>
</dbReference>
<comment type="subcellular location">
    <subcellularLocation>
        <location evidence="1">Membrane</location>
        <topology evidence="1">Multi-pass membrane protein</topology>
    </subcellularLocation>
</comment>
<organism evidence="7">
    <name type="scientific">Arcella intermedia</name>
    <dbReference type="NCBI Taxonomy" id="1963864"/>
    <lineage>
        <taxon>Eukaryota</taxon>
        <taxon>Amoebozoa</taxon>
        <taxon>Tubulinea</taxon>
        <taxon>Elardia</taxon>
        <taxon>Arcellinida</taxon>
        <taxon>Sphaerothecina</taxon>
        <taxon>Arcellidae</taxon>
        <taxon>Arcella</taxon>
    </lineage>
</organism>
<evidence type="ECO:0000256" key="1">
    <source>
        <dbReference type="ARBA" id="ARBA00004141"/>
    </source>
</evidence>
<keyword evidence="3 5" id="KW-1133">Transmembrane helix</keyword>
<protein>
    <recommendedName>
        <fullName evidence="6">Sugar phosphate transporter domain-containing protein</fullName>
    </recommendedName>
</protein>